<dbReference type="EC" id="5.2.1.8" evidence="2 5"/>
<keyword evidence="8" id="KW-1185">Reference proteome</keyword>
<dbReference type="InterPro" id="IPR001179">
    <property type="entry name" value="PPIase_FKBP_dom"/>
</dbReference>
<dbReference type="PROSITE" id="PS50059">
    <property type="entry name" value="FKBP_PPIASE"/>
    <property type="match status" value="1"/>
</dbReference>
<evidence type="ECO:0000256" key="5">
    <source>
        <dbReference type="PROSITE-ProRule" id="PRU00277"/>
    </source>
</evidence>
<protein>
    <recommendedName>
        <fullName evidence="2 5">peptidylprolyl isomerase</fullName>
        <ecNumber evidence="2 5">5.2.1.8</ecNumber>
    </recommendedName>
</protein>
<evidence type="ECO:0000313" key="7">
    <source>
        <dbReference type="EMBL" id="CAE8607923.1"/>
    </source>
</evidence>
<dbReference type="OMA" id="CVSAWEA"/>
<dbReference type="InterPro" id="IPR044609">
    <property type="entry name" value="FKBP2/11"/>
</dbReference>
<evidence type="ECO:0000313" key="8">
    <source>
        <dbReference type="Proteomes" id="UP000654075"/>
    </source>
</evidence>
<dbReference type="GO" id="GO:0003755">
    <property type="term" value="F:peptidyl-prolyl cis-trans isomerase activity"/>
    <property type="evidence" value="ECO:0007669"/>
    <property type="project" value="UniProtKB-KW"/>
</dbReference>
<dbReference type="EMBL" id="CAJNNV010022201">
    <property type="protein sequence ID" value="CAE8607923.1"/>
    <property type="molecule type" value="Genomic_DNA"/>
</dbReference>
<comment type="caution">
    <text evidence="7">The sequence shown here is derived from an EMBL/GenBank/DDBJ whole genome shotgun (WGS) entry which is preliminary data.</text>
</comment>
<gene>
    <name evidence="7" type="ORF">PGLA1383_LOCUS25826</name>
</gene>
<name>A0A813F8H4_POLGL</name>
<dbReference type="InterPro" id="IPR046357">
    <property type="entry name" value="PPIase_dom_sf"/>
</dbReference>
<feature type="domain" description="PPIase FKBP-type" evidence="6">
    <location>
        <begin position="1"/>
        <end position="86"/>
    </location>
</feature>
<dbReference type="GO" id="GO:0005783">
    <property type="term" value="C:endoplasmic reticulum"/>
    <property type="evidence" value="ECO:0007669"/>
    <property type="project" value="TreeGrafter"/>
</dbReference>
<keyword evidence="4 5" id="KW-0413">Isomerase</keyword>
<dbReference type="PANTHER" id="PTHR45779">
    <property type="entry name" value="PEPTIDYLPROLYL ISOMERASE"/>
    <property type="match status" value="1"/>
</dbReference>
<reference evidence="7" key="1">
    <citation type="submission" date="2021-02" db="EMBL/GenBank/DDBJ databases">
        <authorList>
            <person name="Dougan E. K."/>
            <person name="Rhodes N."/>
            <person name="Thang M."/>
            <person name="Chan C."/>
        </authorList>
    </citation>
    <scope>NUCLEOTIDE SEQUENCE</scope>
</reference>
<dbReference type="PANTHER" id="PTHR45779:SF7">
    <property type="entry name" value="PEPTIDYLPROLYL ISOMERASE"/>
    <property type="match status" value="1"/>
</dbReference>
<dbReference type="SUPFAM" id="SSF54534">
    <property type="entry name" value="FKBP-like"/>
    <property type="match status" value="1"/>
</dbReference>
<keyword evidence="3 5" id="KW-0697">Rotamase</keyword>
<evidence type="ECO:0000256" key="4">
    <source>
        <dbReference type="ARBA" id="ARBA00023235"/>
    </source>
</evidence>
<organism evidence="7 8">
    <name type="scientific">Polarella glacialis</name>
    <name type="common">Dinoflagellate</name>
    <dbReference type="NCBI Taxonomy" id="89957"/>
    <lineage>
        <taxon>Eukaryota</taxon>
        <taxon>Sar</taxon>
        <taxon>Alveolata</taxon>
        <taxon>Dinophyceae</taxon>
        <taxon>Suessiales</taxon>
        <taxon>Suessiaceae</taxon>
        <taxon>Polarella</taxon>
    </lineage>
</organism>
<comment type="catalytic activity">
    <reaction evidence="1 5">
        <text>[protein]-peptidylproline (omega=180) = [protein]-peptidylproline (omega=0)</text>
        <dbReference type="Rhea" id="RHEA:16237"/>
        <dbReference type="Rhea" id="RHEA-COMP:10747"/>
        <dbReference type="Rhea" id="RHEA-COMP:10748"/>
        <dbReference type="ChEBI" id="CHEBI:83833"/>
        <dbReference type="ChEBI" id="CHEBI:83834"/>
        <dbReference type="EC" id="5.2.1.8"/>
    </reaction>
</comment>
<sequence length="87" mass="9731">ADYTGWLDDFEGEKKFDSSRDRRKPLEFAVGTGRVIKAWDEALLQMKVGERRLIVCPAKIGYGAKQVGPIPPGSTLYFDVELKSVGR</sequence>
<dbReference type="Gene3D" id="3.10.50.40">
    <property type="match status" value="1"/>
</dbReference>
<dbReference type="OrthoDB" id="1902587at2759"/>
<proteinExistence type="predicted"/>
<feature type="non-terminal residue" evidence="7">
    <location>
        <position position="87"/>
    </location>
</feature>
<evidence type="ECO:0000256" key="2">
    <source>
        <dbReference type="ARBA" id="ARBA00013194"/>
    </source>
</evidence>
<evidence type="ECO:0000256" key="1">
    <source>
        <dbReference type="ARBA" id="ARBA00000971"/>
    </source>
</evidence>
<accession>A0A813F8H4</accession>
<dbReference type="Proteomes" id="UP000654075">
    <property type="component" value="Unassembled WGS sequence"/>
</dbReference>
<dbReference type="Pfam" id="PF00254">
    <property type="entry name" value="FKBP_C"/>
    <property type="match status" value="1"/>
</dbReference>
<evidence type="ECO:0000259" key="6">
    <source>
        <dbReference type="PROSITE" id="PS50059"/>
    </source>
</evidence>
<evidence type="ECO:0000256" key="3">
    <source>
        <dbReference type="ARBA" id="ARBA00023110"/>
    </source>
</evidence>
<dbReference type="AlphaFoldDB" id="A0A813F8H4"/>